<protein>
    <recommendedName>
        <fullName evidence="3">Flagellar assembly protein FliH</fullName>
    </recommendedName>
</protein>
<name>A0ABZ2YCE4_9BACT</name>
<dbReference type="EMBL" id="CP121689">
    <property type="protein sequence ID" value="WZL75941.1"/>
    <property type="molecule type" value="Genomic_DNA"/>
</dbReference>
<keyword evidence="8" id="KW-0175">Coiled coil</keyword>
<evidence type="ECO:0000256" key="4">
    <source>
        <dbReference type="ARBA" id="ARBA00022448"/>
    </source>
</evidence>
<keyword evidence="6" id="KW-0653">Protein transport</keyword>
<dbReference type="InterPro" id="IPR051472">
    <property type="entry name" value="T3SS_Stator/FliH"/>
</dbReference>
<keyword evidence="4" id="KW-0813">Transport</keyword>
<keyword evidence="11" id="KW-1185">Reference proteome</keyword>
<accession>A0ABZ2YCE4</accession>
<dbReference type="PANTHER" id="PTHR34982:SF1">
    <property type="entry name" value="FLAGELLAR ASSEMBLY PROTEIN FLIH"/>
    <property type="match status" value="1"/>
</dbReference>
<sequence>MFRFNLCKAIVVEDQKVVVDPERKEGIGRDGISNTEFPGGKAGVTEENLEALRAAIEKERESILQGAHKEKVRILEEARKEAQVLKKQGFEEGFVKGREEAKKEAYEALQKKIALWEGVLQEIKRVRKESLFDLKELILELSLAIAERIIRREAKREPFFANLIEEALQKLNRRERVVLRVHPLDVALLKDIKEELCSRLDGLEYLEIREDARCARGDFLVETDFGSIDGRVDTQLHWIKKELLEEIQGKNA</sequence>
<keyword evidence="5" id="KW-1005">Bacterial flagellum biogenesis</keyword>
<dbReference type="PANTHER" id="PTHR34982">
    <property type="entry name" value="YOP PROTEINS TRANSLOCATION PROTEIN L"/>
    <property type="match status" value="1"/>
</dbReference>
<evidence type="ECO:0000313" key="11">
    <source>
        <dbReference type="Proteomes" id="UP001461341"/>
    </source>
</evidence>
<dbReference type="Proteomes" id="UP001461341">
    <property type="component" value="Chromosome"/>
</dbReference>
<evidence type="ECO:0000256" key="1">
    <source>
        <dbReference type="ARBA" id="ARBA00003041"/>
    </source>
</evidence>
<evidence type="ECO:0000256" key="6">
    <source>
        <dbReference type="ARBA" id="ARBA00022927"/>
    </source>
</evidence>
<keyword evidence="7" id="KW-1006">Bacterial flagellum protein export</keyword>
<organism evidence="10 11">
    <name type="scientific">Thermatribacter velox</name>
    <dbReference type="NCBI Taxonomy" id="3039681"/>
    <lineage>
        <taxon>Bacteria</taxon>
        <taxon>Pseudomonadati</taxon>
        <taxon>Atribacterota</taxon>
        <taxon>Atribacteria</taxon>
        <taxon>Atribacterales</taxon>
        <taxon>Thermatribacteraceae</taxon>
        <taxon>Thermatribacter</taxon>
    </lineage>
</organism>
<dbReference type="Pfam" id="PF02108">
    <property type="entry name" value="FliH"/>
    <property type="match status" value="1"/>
</dbReference>
<evidence type="ECO:0000256" key="7">
    <source>
        <dbReference type="ARBA" id="ARBA00023225"/>
    </source>
</evidence>
<dbReference type="Gene3D" id="3.30.2320.30">
    <property type="entry name" value="ATP synthase, E subunit, C-terminal"/>
    <property type="match status" value="1"/>
</dbReference>
<evidence type="ECO:0000256" key="2">
    <source>
        <dbReference type="ARBA" id="ARBA00006602"/>
    </source>
</evidence>
<dbReference type="InterPro" id="IPR038495">
    <property type="entry name" value="ATPase_E_C"/>
</dbReference>
<comment type="function">
    <text evidence="1">Needed for flagellar regrowth and assembly.</text>
</comment>
<evidence type="ECO:0000313" key="10">
    <source>
        <dbReference type="EMBL" id="WZL75941.1"/>
    </source>
</evidence>
<dbReference type="RefSeq" id="WP_369018094.1">
    <property type="nucleotide sequence ID" value="NZ_CP121689.1"/>
</dbReference>
<evidence type="ECO:0000256" key="3">
    <source>
        <dbReference type="ARBA" id="ARBA00016507"/>
    </source>
</evidence>
<feature type="domain" description="Flagellar assembly protein FliH/Type III secretion system HrpE" evidence="9">
    <location>
        <begin position="117"/>
        <end position="237"/>
    </location>
</feature>
<reference evidence="10 11" key="1">
    <citation type="submission" date="2023-03" db="EMBL/GenBank/DDBJ databases">
        <title>Novel Species.</title>
        <authorList>
            <person name="Ma S."/>
        </authorList>
    </citation>
    <scope>NUCLEOTIDE SEQUENCE [LARGE SCALE GENOMIC DNA]</scope>
    <source>
        <strain evidence="10 11">B11</strain>
    </source>
</reference>
<proteinExistence type="inferred from homology"/>
<feature type="coiled-coil region" evidence="8">
    <location>
        <begin position="42"/>
        <end position="88"/>
    </location>
</feature>
<evidence type="ECO:0000256" key="5">
    <source>
        <dbReference type="ARBA" id="ARBA00022795"/>
    </source>
</evidence>
<dbReference type="InterPro" id="IPR018035">
    <property type="entry name" value="Flagellar_FliH/T3SS_HrpE"/>
</dbReference>
<evidence type="ECO:0000256" key="8">
    <source>
        <dbReference type="SAM" id="Coils"/>
    </source>
</evidence>
<evidence type="ECO:0000259" key="9">
    <source>
        <dbReference type="Pfam" id="PF02108"/>
    </source>
</evidence>
<gene>
    <name evidence="10" type="ORF">QBE54_10210</name>
</gene>
<comment type="similarity">
    <text evidence="2">Belongs to the FliH family.</text>
</comment>